<dbReference type="GO" id="GO:0007169">
    <property type="term" value="P:cell surface receptor protein tyrosine kinase signaling pathway"/>
    <property type="evidence" value="ECO:0007669"/>
    <property type="project" value="TreeGrafter"/>
</dbReference>
<protein>
    <recommendedName>
        <fullName evidence="1">Serine-threonine/tyrosine-protein kinase catalytic domain-containing protein</fullName>
    </recommendedName>
</protein>
<dbReference type="InterPro" id="IPR050122">
    <property type="entry name" value="RTK"/>
</dbReference>
<accession>A0A1S8WWQ3</accession>
<reference evidence="2 3" key="1">
    <citation type="submission" date="2015-03" db="EMBL/GenBank/DDBJ databases">
        <title>Draft genome of the nematode, Opisthorchis viverrini.</title>
        <authorList>
            <person name="Mitreva M."/>
        </authorList>
    </citation>
    <scope>NUCLEOTIDE SEQUENCE [LARGE SCALE GENOMIC DNA]</scope>
    <source>
        <strain evidence="2">Khon Kaen</strain>
    </source>
</reference>
<dbReference type="InterPro" id="IPR001245">
    <property type="entry name" value="Ser-Thr/Tyr_kinase_cat_dom"/>
</dbReference>
<gene>
    <name evidence="2" type="ORF">X801_05253</name>
</gene>
<dbReference type="PANTHER" id="PTHR24416">
    <property type="entry name" value="TYROSINE-PROTEIN KINASE RECEPTOR"/>
    <property type="match status" value="1"/>
</dbReference>
<proteinExistence type="predicted"/>
<sequence length="105" mass="11852">MTTIHILTSNPTGVLMWEVFTCCAEIPYQGKNNNEVYQHIIAGGRLQKPAVCPQNIYVLMLECWQHRFLPNKSTDVYSCIHQTDTNVNNYAGGFLLYAVLISSAQ</sequence>
<name>A0A1S8WWQ3_OPIVI</name>
<organism evidence="2 3">
    <name type="scientific">Opisthorchis viverrini</name>
    <name type="common">Southeast Asian liver fluke</name>
    <dbReference type="NCBI Taxonomy" id="6198"/>
    <lineage>
        <taxon>Eukaryota</taxon>
        <taxon>Metazoa</taxon>
        <taxon>Spiralia</taxon>
        <taxon>Lophotrochozoa</taxon>
        <taxon>Platyhelminthes</taxon>
        <taxon>Trematoda</taxon>
        <taxon>Digenea</taxon>
        <taxon>Opisthorchiida</taxon>
        <taxon>Opisthorchiata</taxon>
        <taxon>Opisthorchiidae</taxon>
        <taxon>Opisthorchis</taxon>
    </lineage>
</organism>
<dbReference type="GO" id="GO:0043235">
    <property type="term" value="C:receptor complex"/>
    <property type="evidence" value="ECO:0007669"/>
    <property type="project" value="TreeGrafter"/>
</dbReference>
<evidence type="ECO:0000313" key="2">
    <source>
        <dbReference type="EMBL" id="OON18888.1"/>
    </source>
</evidence>
<dbReference type="EMBL" id="KV893759">
    <property type="protein sequence ID" value="OON18888.1"/>
    <property type="molecule type" value="Genomic_DNA"/>
</dbReference>
<dbReference type="Proteomes" id="UP000243686">
    <property type="component" value="Unassembled WGS sequence"/>
</dbReference>
<dbReference type="AlphaFoldDB" id="A0A1S8WWQ3"/>
<evidence type="ECO:0000259" key="1">
    <source>
        <dbReference type="Pfam" id="PF07714"/>
    </source>
</evidence>
<evidence type="ECO:0000313" key="3">
    <source>
        <dbReference type="Proteomes" id="UP000243686"/>
    </source>
</evidence>
<dbReference type="SUPFAM" id="SSF56112">
    <property type="entry name" value="Protein kinase-like (PK-like)"/>
    <property type="match status" value="1"/>
</dbReference>
<feature type="domain" description="Serine-threonine/tyrosine-protein kinase catalytic" evidence="1">
    <location>
        <begin position="13"/>
        <end position="67"/>
    </location>
</feature>
<dbReference type="GO" id="GO:0004714">
    <property type="term" value="F:transmembrane receptor protein tyrosine kinase activity"/>
    <property type="evidence" value="ECO:0007669"/>
    <property type="project" value="TreeGrafter"/>
</dbReference>
<dbReference type="GO" id="GO:0005886">
    <property type="term" value="C:plasma membrane"/>
    <property type="evidence" value="ECO:0007669"/>
    <property type="project" value="TreeGrafter"/>
</dbReference>
<dbReference type="Pfam" id="PF07714">
    <property type="entry name" value="PK_Tyr_Ser-Thr"/>
    <property type="match status" value="1"/>
</dbReference>
<dbReference type="PANTHER" id="PTHR24416:SF611">
    <property type="entry name" value="TYROSINE-PROTEIN KINASE TRANSMEMBRANE RECEPTOR ROR"/>
    <property type="match status" value="1"/>
</dbReference>
<dbReference type="Gene3D" id="1.10.510.10">
    <property type="entry name" value="Transferase(Phosphotransferase) domain 1"/>
    <property type="match status" value="1"/>
</dbReference>
<keyword evidence="3" id="KW-1185">Reference proteome</keyword>
<dbReference type="InterPro" id="IPR011009">
    <property type="entry name" value="Kinase-like_dom_sf"/>
</dbReference>